<evidence type="ECO:0000256" key="4">
    <source>
        <dbReference type="ARBA" id="ARBA00022837"/>
    </source>
</evidence>
<keyword evidence="3" id="KW-0378">Hydrolase</keyword>
<organism evidence="7 8">
    <name type="scientific">Neorhodopirellula lusitana</name>
    <dbReference type="NCBI Taxonomy" id="445327"/>
    <lineage>
        <taxon>Bacteria</taxon>
        <taxon>Pseudomonadati</taxon>
        <taxon>Planctomycetota</taxon>
        <taxon>Planctomycetia</taxon>
        <taxon>Pirellulales</taxon>
        <taxon>Pirellulaceae</taxon>
        <taxon>Neorhodopirellula</taxon>
    </lineage>
</organism>
<evidence type="ECO:0000259" key="6">
    <source>
        <dbReference type="Pfam" id="PF00884"/>
    </source>
</evidence>
<protein>
    <submittedName>
        <fullName evidence="7">Arylsulfatase A</fullName>
    </submittedName>
</protein>
<comment type="caution">
    <text evidence="7">The sequence shown here is derived from an EMBL/GenBank/DDBJ whole genome shotgun (WGS) entry which is preliminary data.</text>
</comment>
<dbReference type="PANTHER" id="PTHR42693:SF53">
    <property type="entry name" value="ENDO-4-O-SULFATASE"/>
    <property type="match status" value="1"/>
</dbReference>
<comment type="similarity">
    <text evidence="1">Belongs to the sulfatase family.</text>
</comment>
<keyword evidence="8" id="KW-1185">Reference proteome</keyword>
<evidence type="ECO:0000256" key="5">
    <source>
        <dbReference type="SAM" id="SignalP"/>
    </source>
</evidence>
<keyword evidence="4" id="KW-0106">Calcium</keyword>
<dbReference type="PROSITE" id="PS00149">
    <property type="entry name" value="SULFATASE_2"/>
    <property type="match status" value="1"/>
</dbReference>
<sequence>MKPITRTVLSTWVLAVLGATASLSAAAQPDSAQPNAAQQDLAQVKATQSKAARPNIVYILADDMGQGDVGAYNPESKIATPHIDRLANEGMKFMDTHTSSGVCTPTRYGILTGRYSWRTAKLKKGVLGGHSSHLIEPTRETVASFLKQQGYATACVGKWHLGMDWKVKDGSKIGKRITYKQVDPTAPIANGPNSVGFDYFFGISASLNMDPHAFVENDRLLGTLEILKSIEEVTARGFTQPSKPGFAAKEYEQQEVLNELAARTCGWIEDHAKDPFFVYLPLPSPHSPIVPSDRFKGKSGLNLHGDFCMESDWVVGEVLKTLDQQGIAENTLVVFTADNGTSPKAGFEVMAKKGHHPSWIYRGMKGTNWEGGHRVPFLVRWPARVEAGTVCDQLGCTTDFLATCADITGVELADDAGEDSVSFLPALAGQQIPEVDDRLVIHHSDGGIFAIRRGKWKVMFDDFGGFHRPDARADDPIVDAASLQLFDMDTDKIEKYNVASKHPEVIEMMKQDLAKIIQCGRSTPGPNLPSDYRDPDVQWPQIAIVKEYLP</sequence>
<dbReference type="InterPro" id="IPR017850">
    <property type="entry name" value="Alkaline_phosphatase_core_sf"/>
</dbReference>
<dbReference type="InterPro" id="IPR000917">
    <property type="entry name" value="Sulfatase_N"/>
</dbReference>
<proteinExistence type="inferred from homology"/>
<evidence type="ECO:0000256" key="2">
    <source>
        <dbReference type="ARBA" id="ARBA00022723"/>
    </source>
</evidence>
<evidence type="ECO:0000256" key="1">
    <source>
        <dbReference type="ARBA" id="ARBA00008779"/>
    </source>
</evidence>
<dbReference type="Proteomes" id="UP001158067">
    <property type="component" value="Unassembled WGS sequence"/>
</dbReference>
<dbReference type="EMBL" id="FXUG01000028">
    <property type="protein sequence ID" value="SMP78839.1"/>
    <property type="molecule type" value="Genomic_DNA"/>
</dbReference>
<dbReference type="SUPFAM" id="SSF53649">
    <property type="entry name" value="Alkaline phosphatase-like"/>
    <property type="match status" value="1"/>
</dbReference>
<feature type="chain" id="PRO_5045895847" evidence="5">
    <location>
        <begin position="28"/>
        <end position="550"/>
    </location>
</feature>
<dbReference type="CDD" id="cd16143">
    <property type="entry name" value="ARS_like"/>
    <property type="match status" value="1"/>
</dbReference>
<keyword evidence="2" id="KW-0479">Metal-binding</keyword>
<evidence type="ECO:0000256" key="3">
    <source>
        <dbReference type="ARBA" id="ARBA00022801"/>
    </source>
</evidence>
<dbReference type="Pfam" id="PF00884">
    <property type="entry name" value="Sulfatase"/>
    <property type="match status" value="1"/>
</dbReference>
<dbReference type="Gene3D" id="3.40.720.10">
    <property type="entry name" value="Alkaline Phosphatase, subunit A"/>
    <property type="match status" value="1"/>
</dbReference>
<name>A0ABY1QS12_9BACT</name>
<evidence type="ECO:0000313" key="8">
    <source>
        <dbReference type="Proteomes" id="UP001158067"/>
    </source>
</evidence>
<feature type="domain" description="Sulfatase N-terminal" evidence="6">
    <location>
        <begin position="54"/>
        <end position="410"/>
    </location>
</feature>
<dbReference type="PROSITE" id="PS00523">
    <property type="entry name" value="SULFATASE_1"/>
    <property type="match status" value="1"/>
</dbReference>
<feature type="signal peptide" evidence="5">
    <location>
        <begin position="1"/>
        <end position="27"/>
    </location>
</feature>
<keyword evidence="5" id="KW-0732">Signal</keyword>
<dbReference type="Gene3D" id="3.30.1120.10">
    <property type="match status" value="1"/>
</dbReference>
<dbReference type="PANTHER" id="PTHR42693">
    <property type="entry name" value="ARYLSULFATASE FAMILY MEMBER"/>
    <property type="match status" value="1"/>
</dbReference>
<gene>
    <name evidence="7" type="ORF">SAMN06265222_1289</name>
</gene>
<dbReference type="InterPro" id="IPR024607">
    <property type="entry name" value="Sulfatase_CS"/>
</dbReference>
<dbReference type="InterPro" id="IPR050738">
    <property type="entry name" value="Sulfatase"/>
</dbReference>
<reference evidence="7 8" key="1">
    <citation type="submission" date="2017-05" db="EMBL/GenBank/DDBJ databases">
        <authorList>
            <person name="Varghese N."/>
            <person name="Submissions S."/>
        </authorList>
    </citation>
    <scope>NUCLEOTIDE SEQUENCE [LARGE SCALE GENOMIC DNA]</scope>
    <source>
        <strain evidence="7 8">DSM 25457</strain>
    </source>
</reference>
<dbReference type="RefSeq" id="WP_283435562.1">
    <property type="nucleotide sequence ID" value="NZ_FXUG01000028.1"/>
</dbReference>
<accession>A0ABY1QS12</accession>
<evidence type="ECO:0000313" key="7">
    <source>
        <dbReference type="EMBL" id="SMP78839.1"/>
    </source>
</evidence>